<protein>
    <recommendedName>
        <fullName evidence="3">Lipoprotein</fullName>
    </recommendedName>
</protein>
<reference evidence="1 2" key="1">
    <citation type="submission" date="2019-02" db="EMBL/GenBank/DDBJ databases">
        <title>Pedobacter sp. RP-3-21 sp. nov., isolated from Arctic soil.</title>
        <authorList>
            <person name="Dahal R.H."/>
        </authorList>
    </citation>
    <scope>NUCLEOTIDE SEQUENCE [LARGE SCALE GENOMIC DNA]</scope>
    <source>
        <strain evidence="1 2">RP-3-21</strain>
    </source>
</reference>
<keyword evidence="2" id="KW-1185">Reference proteome</keyword>
<accession>A0A4V2MRG2</accession>
<sequence>MQKYIIFIALIILLSACSYGTYELNKGLLNIETKPSYNVTYNVLASNNASISYTDESGSQKILEKISGDWEKNIVLKSGQKVQFIVDSKDKQLSSVLVDQKAISTISKTGKTAHYSLSFVLP</sequence>
<gene>
    <name evidence="1" type="ORF">EZ456_00790</name>
</gene>
<evidence type="ECO:0008006" key="3">
    <source>
        <dbReference type="Google" id="ProtNLM"/>
    </source>
</evidence>
<dbReference type="Proteomes" id="UP000293925">
    <property type="component" value="Unassembled WGS sequence"/>
</dbReference>
<comment type="caution">
    <text evidence="1">The sequence shown here is derived from an EMBL/GenBank/DDBJ whole genome shotgun (WGS) entry which is preliminary data.</text>
</comment>
<dbReference type="EMBL" id="SJSO01000001">
    <property type="protein sequence ID" value="TCD29584.1"/>
    <property type="molecule type" value="Genomic_DNA"/>
</dbReference>
<dbReference type="RefSeq" id="WP_131526431.1">
    <property type="nucleotide sequence ID" value="NZ_SJSO01000001.1"/>
</dbReference>
<proteinExistence type="predicted"/>
<evidence type="ECO:0000313" key="1">
    <source>
        <dbReference type="EMBL" id="TCD29584.1"/>
    </source>
</evidence>
<organism evidence="1 2">
    <name type="scientific">Pedobacter psychrodurus</name>
    <dbReference type="NCBI Taxonomy" id="2530456"/>
    <lineage>
        <taxon>Bacteria</taxon>
        <taxon>Pseudomonadati</taxon>
        <taxon>Bacteroidota</taxon>
        <taxon>Sphingobacteriia</taxon>
        <taxon>Sphingobacteriales</taxon>
        <taxon>Sphingobacteriaceae</taxon>
        <taxon>Pedobacter</taxon>
    </lineage>
</organism>
<dbReference type="Gene3D" id="2.60.40.2880">
    <property type="entry name" value="MmpS1-5, C-terminal soluble domain"/>
    <property type="match status" value="1"/>
</dbReference>
<name>A0A4V2MRG2_9SPHI</name>
<dbReference type="AlphaFoldDB" id="A0A4V2MRG2"/>
<dbReference type="PROSITE" id="PS51257">
    <property type="entry name" value="PROKAR_LIPOPROTEIN"/>
    <property type="match status" value="1"/>
</dbReference>
<dbReference type="InterPro" id="IPR038468">
    <property type="entry name" value="MmpS_C"/>
</dbReference>
<evidence type="ECO:0000313" key="2">
    <source>
        <dbReference type="Proteomes" id="UP000293925"/>
    </source>
</evidence>
<dbReference type="OrthoDB" id="799762at2"/>